<gene>
    <name evidence="1" type="ORF">ZHAS_00014228</name>
</gene>
<dbReference type="STRING" id="74873.A0A084W7M8"/>
<name>A0A084W7M8_ANOSI</name>
<evidence type="ECO:0000313" key="2">
    <source>
        <dbReference type="EnsemblMetazoa" id="ASIC014228-PA"/>
    </source>
</evidence>
<protein>
    <submittedName>
        <fullName evidence="1">AGAP007756-PA-like protein</fullName>
    </submittedName>
</protein>
<dbReference type="EMBL" id="ATLV01021267">
    <property type="status" value="NOT_ANNOTATED_CDS"/>
    <property type="molecule type" value="Genomic_DNA"/>
</dbReference>
<accession>A0A084W7M8</accession>
<keyword evidence="3" id="KW-1185">Reference proteome</keyword>
<organism evidence="1">
    <name type="scientific">Anopheles sinensis</name>
    <name type="common">Mosquito</name>
    <dbReference type="NCBI Taxonomy" id="74873"/>
    <lineage>
        <taxon>Eukaryota</taxon>
        <taxon>Metazoa</taxon>
        <taxon>Ecdysozoa</taxon>
        <taxon>Arthropoda</taxon>
        <taxon>Hexapoda</taxon>
        <taxon>Insecta</taxon>
        <taxon>Pterygota</taxon>
        <taxon>Neoptera</taxon>
        <taxon>Endopterygota</taxon>
        <taxon>Diptera</taxon>
        <taxon>Nematocera</taxon>
        <taxon>Culicoidea</taxon>
        <taxon>Culicidae</taxon>
        <taxon>Anophelinae</taxon>
        <taxon>Anopheles</taxon>
    </lineage>
</organism>
<dbReference type="EMBL" id="KE525315">
    <property type="protein sequence ID" value="KFB46222.1"/>
    <property type="molecule type" value="Genomic_DNA"/>
</dbReference>
<dbReference type="OrthoDB" id="6366728at2759"/>
<evidence type="ECO:0000313" key="1">
    <source>
        <dbReference type="EMBL" id="KFB46222.1"/>
    </source>
</evidence>
<evidence type="ECO:0000313" key="3">
    <source>
        <dbReference type="Proteomes" id="UP000030765"/>
    </source>
</evidence>
<proteinExistence type="predicted"/>
<dbReference type="AlphaFoldDB" id="A0A084W7M8"/>
<dbReference type="Proteomes" id="UP000030765">
    <property type="component" value="Unassembled WGS sequence"/>
</dbReference>
<reference evidence="2" key="2">
    <citation type="submission" date="2020-05" db="UniProtKB">
        <authorList>
            <consortium name="EnsemblMetazoa"/>
        </authorList>
    </citation>
    <scope>IDENTIFICATION</scope>
</reference>
<sequence length="128" mass="14409">MDTTFHNVRVLSLQLQQQRIEFTAGGLFAIDHGLMFNVSMNKPSSWELAPTLGFPPAQRNRSVKYLPSVIVFHFHNPRPQPGRSLCHRTQIVGSLATYLLILIQFDIAQNGAKWKSDPTERPAADGRP</sequence>
<dbReference type="EnsemblMetazoa" id="ASIC014228-RA">
    <property type="protein sequence ID" value="ASIC014228-PA"/>
    <property type="gene ID" value="ASIC014228"/>
</dbReference>
<dbReference type="VEuPathDB" id="VectorBase:ASIC014228"/>
<reference evidence="1 3" key="1">
    <citation type="journal article" date="2014" name="BMC Genomics">
        <title>Genome sequence of Anopheles sinensis provides insight into genetics basis of mosquito competence for malaria parasites.</title>
        <authorList>
            <person name="Zhou D."/>
            <person name="Zhang D."/>
            <person name="Ding G."/>
            <person name="Shi L."/>
            <person name="Hou Q."/>
            <person name="Ye Y."/>
            <person name="Xu Y."/>
            <person name="Zhou H."/>
            <person name="Xiong C."/>
            <person name="Li S."/>
            <person name="Yu J."/>
            <person name="Hong S."/>
            <person name="Yu X."/>
            <person name="Zou P."/>
            <person name="Chen C."/>
            <person name="Chang X."/>
            <person name="Wang W."/>
            <person name="Lv Y."/>
            <person name="Sun Y."/>
            <person name="Ma L."/>
            <person name="Shen B."/>
            <person name="Zhu C."/>
        </authorList>
    </citation>
    <scope>NUCLEOTIDE SEQUENCE [LARGE SCALE GENOMIC DNA]</scope>
</reference>